<dbReference type="NCBIfam" id="TIGR02829">
    <property type="entry name" value="spore_III_AE"/>
    <property type="match status" value="1"/>
</dbReference>
<dbReference type="Pfam" id="PF09546">
    <property type="entry name" value="Spore_III_AE"/>
    <property type="match status" value="1"/>
</dbReference>
<feature type="transmembrane region" description="Helical" evidence="1">
    <location>
        <begin position="208"/>
        <end position="229"/>
    </location>
</feature>
<accession>A0ABS7UR98</accession>
<feature type="transmembrane region" description="Helical" evidence="1">
    <location>
        <begin position="171"/>
        <end position="196"/>
    </location>
</feature>
<feature type="transmembrane region" description="Helical" evidence="1">
    <location>
        <begin position="109"/>
        <end position="126"/>
    </location>
</feature>
<reference evidence="3" key="1">
    <citation type="submission" date="2024-05" db="EMBL/GenBank/DDBJ databases">
        <title>Metabacillus sp. nov., isolated from the rhizosphere soil of tomato plants.</title>
        <authorList>
            <person name="Ma R."/>
        </authorList>
    </citation>
    <scope>NUCLEOTIDE SEQUENCE</scope>
    <source>
        <strain evidence="3">DBTR6</strain>
    </source>
</reference>
<name>A0ABS7UR98_9BACI</name>
<sequence length="398" mass="43328">MRTFLSTILVLIFLANSLNVQAQEPPQQNQQPDIPNADIIVEEQVGKLEISDIKKYWDEVMTEYGGFLPESQKGSLLQFLSGEKELSFQEWMMAFLKFLFHELIANGKLLGTLILLTVFSMLLQLLQNAFNQSTVSKVAYALVYMVLIIIALNSFHVAIQYTNDAIQSMTNFILALIPLLLALMASSGGLASAAFFHPVIIFLTNTSGFLIQHVVLPLLFLSALLSIVSTMTDHYKVTQLAGMLRNISIGLLASFLTIFLGVISVQGASAAVTDGITIRTAKFITGNFVPILGRMFTDATDTVISASVLLKNTVGVIGVSVLLFIAAFPALKVLSLAFIYKFAAAILQPLGGGPVIKCLDIISKSVIYIFAALAIVSLMFFLSLTVIIVASNLTIMMR</sequence>
<dbReference type="Proteomes" id="UP001165287">
    <property type="component" value="Unassembled WGS sequence"/>
</dbReference>
<evidence type="ECO:0000313" key="4">
    <source>
        <dbReference type="Proteomes" id="UP001165287"/>
    </source>
</evidence>
<gene>
    <name evidence="3" type="primary">spoIIIAE</name>
    <name evidence="3" type="ORF">K9V48_10850</name>
</gene>
<keyword evidence="2" id="KW-0732">Signal</keyword>
<keyword evidence="1" id="KW-0472">Membrane</keyword>
<organism evidence="3 4">
    <name type="scientific">Metabacillus rhizolycopersici</name>
    <dbReference type="NCBI Taxonomy" id="2875709"/>
    <lineage>
        <taxon>Bacteria</taxon>
        <taxon>Bacillati</taxon>
        <taxon>Bacillota</taxon>
        <taxon>Bacilli</taxon>
        <taxon>Bacillales</taxon>
        <taxon>Bacillaceae</taxon>
        <taxon>Metabacillus</taxon>
    </lineage>
</organism>
<evidence type="ECO:0000313" key="3">
    <source>
        <dbReference type="EMBL" id="MBZ5750739.1"/>
    </source>
</evidence>
<keyword evidence="4" id="KW-1185">Reference proteome</keyword>
<dbReference type="InterPro" id="IPR014194">
    <property type="entry name" value="Spore_III_AE"/>
</dbReference>
<feature type="chain" id="PRO_5045367254" evidence="2">
    <location>
        <begin position="23"/>
        <end position="398"/>
    </location>
</feature>
<evidence type="ECO:0000256" key="1">
    <source>
        <dbReference type="SAM" id="Phobius"/>
    </source>
</evidence>
<feature type="signal peptide" evidence="2">
    <location>
        <begin position="1"/>
        <end position="22"/>
    </location>
</feature>
<protein>
    <submittedName>
        <fullName evidence="3">Stage III sporulation protein AE</fullName>
    </submittedName>
</protein>
<feature type="transmembrane region" description="Helical" evidence="1">
    <location>
        <begin position="367"/>
        <end position="390"/>
    </location>
</feature>
<keyword evidence="1" id="KW-1133">Transmembrane helix</keyword>
<evidence type="ECO:0000256" key="2">
    <source>
        <dbReference type="SAM" id="SignalP"/>
    </source>
</evidence>
<proteinExistence type="predicted"/>
<dbReference type="EMBL" id="JAIQUM010000019">
    <property type="protein sequence ID" value="MBZ5750739.1"/>
    <property type="molecule type" value="Genomic_DNA"/>
</dbReference>
<comment type="caution">
    <text evidence="3">The sequence shown here is derived from an EMBL/GenBank/DDBJ whole genome shotgun (WGS) entry which is preliminary data.</text>
</comment>
<feature type="transmembrane region" description="Helical" evidence="1">
    <location>
        <begin position="138"/>
        <end position="159"/>
    </location>
</feature>
<feature type="transmembrane region" description="Helical" evidence="1">
    <location>
        <begin position="314"/>
        <end position="347"/>
    </location>
</feature>
<keyword evidence="1" id="KW-0812">Transmembrane</keyword>
<feature type="transmembrane region" description="Helical" evidence="1">
    <location>
        <begin position="249"/>
        <end position="272"/>
    </location>
</feature>